<dbReference type="InterPro" id="IPR010165">
    <property type="entry name" value="CRISPR-Cmr3_IIIB"/>
</dbReference>
<dbReference type="Gene3D" id="3.30.70.2940">
    <property type="match status" value="1"/>
</dbReference>
<evidence type="ECO:0000313" key="2">
    <source>
        <dbReference type="Proteomes" id="UP000188603"/>
    </source>
</evidence>
<proteinExistence type="predicted"/>
<protein>
    <submittedName>
        <fullName evidence="1">Type III-B CRISPR module-associated protein Cmr3</fullName>
    </submittedName>
</protein>
<dbReference type="EMBL" id="CP019699">
    <property type="protein sequence ID" value="AQS57495.1"/>
    <property type="molecule type" value="Genomic_DNA"/>
</dbReference>
<reference evidence="1 2" key="1">
    <citation type="journal article" date="2015" name="Int. J. Syst. Evol. Microbiol.">
        <title>Novibacillus thermophilus gen. nov., sp. nov., a Gram-staining-negative and moderately thermophilic member of the family Thermoactinomycetaceae.</title>
        <authorList>
            <person name="Yang G."/>
            <person name="Chen J."/>
            <person name="Zhou S."/>
        </authorList>
    </citation>
    <scope>NUCLEOTIDE SEQUENCE [LARGE SCALE GENOMIC DNA]</scope>
    <source>
        <strain evidence="1 2">SG-1</strain>
    </source>
</reference>
<organism evidence="1 2">
    <name type="scientific">Novibacillus thermophilus</name>
    <dbReference type="NCBI Taxonomy" id="1471761"/>
    <lineage>
        <taxon>Bacteria</taxon>
        <taxon>Bacillati</taxon>
        <taxon>Bacillota</taxon>
        <taxon>Bacilli</taxon>
        <taxon>Bacillales</taxon>
        <taxon>Thermoactinomycetaceae</taxon>
        <taxon>Novibacillus</taxon>
    </lineage>
</organism>
<evidence type="ECO:0000313" key="1">
    <source>
        <dbReference type="EMBL" id="AQS57495.1"/>
    </source>
</evidence>
<name>A0A1U9KBQ9_9BACL</name>
<dbReference type="STRING" id="1471761.B0W44_10165"/>
<dbReference type="NCBIfam" id="TIGR01888">
    <property type="entry name" value="cas_cmr3"/>
    <property type="match status" value="1"/>
</dbReference>
<keyword evidence="2" id="KW-1185">Reference proteome</keyword>
<gene>
    <name evidence="1" type="ORF">B0W44_10165</name>
</gene>
<sequence length="380" mass="42703">MAAVLMRPVDTFFFRDNRPFSIGEDNVTTGLFPPRPGTVYGALRSAYIHRYSDFDTFKSGTNEMIKRWMGTPSEYGDFALRGIFLHDEDGAVFPLPLDYQVVKEGGREVAVPLVLEREDDHFASDASAYRLYGPRDGKSASSEGAYVDEHTWKEELFHRSGMVVRRKDYWVTEETKVGLARSERTKQAINGMFYQMSMLRFKRENLKNQGPGFLVVCERAPDFSGVPYALLGGEGRPWVISSIDRAPLFTAEEERQIAEQIRETKVARIILLTPAFWQYGMRPSGFDPSSGHLYIGEGIRVRLLTAAIGRPLLVGGWDIVANRPKPRRPAVPAGSVLYVEVKPEEAHAFVKAVHGRKWSDESAHEGYGYAVCGAYHHSAS</sequence>
<dbReference type="RefSeq" id="WP_169835523.1">
    <property type="nucleotide sequence ID" value="NZ_CP019699.1"/>
</dbReference>
<dbReference type="AlphaFoldDB" id="A0A1U9KBQ9"/>
<dbReference type="Gene3D" id="2.60.40.4350">
    <property type="match status" value="1"/>
</dbReference>
<dbReference type="Proteomes" id="UP000188603">
    <property type="component" value="Chromosome"/>
</dbReference>
<accession>A0A1U9KBQ9</accession>
<dbReference type="KEGG" id="ntr:B0W44_10165"/>
<dbReference type="InterPro" id="IPR019117">
    <property type="entry name" value="CRISPR-assoc_protein_Cmr3"/>
</dbReference>
<dbReference type="Pfam" id="PF09700">
    <property type="entry name" value="Cas_Cmr3"/>
    <property type="match status" value="1"/>
</dbReference>